<evidence type="ECO:0000313" key="3">
    <source>
        <dbReference type="EMBL" id="TXC70210.1"/>
    </source>
</evidence>
<evidence type="ECO:0000256" key="1">
    <source>
        <dbReference type="ARBA" id="ARBA00006484"/>
    </source>
</evidence>
<reference evidence="3 4" key="1">
    <citation type="journal article" date="2013" name="Antonie Van Leeuwenhoek">
        <title>Sphingomonas ginsenosidivorax sp. nov., with the ability to transform ginsenosides.</title>
        <authorList>
            <person name="Jin X.F."/>
            <person name="Kim J.K."/>
            <person name="Liu Q.M."/>
            <person name="Kang M.S."/>
            <person name="He D."/>
            <person name="Jin F.X."/>
            <person name="Kim S.C."/>
            <person name="Im W.T."/>
        </authorList>
    </citation>
    <scope>NUCLEOTIDE SEQUENCE [LARGE SCALE GENOMIC DNA]</scope>
    <source>
        <strain evidence="3 4">KHI67</strain>
    </source>
</reference>
<evidence type="ECO:0000259" key="2">
    <source>
        <dbReference type="SMART" id="SM00822"/>
    </source>
</evidence>
<evidence type="ECO:0000313" key="4">
    <source>
        <dbReference type="Proteomes" id="UP000321250"/>
    </source>
</evidence>
<dbReference type="Pfam" id="PF13561">
    <property type="entry name" value="adh_short_C2"/>
    <property type="match status" value="1"/>
</dbReference>
<dbReference type="PRINTS" id="PR00080">
    <property type="entry name" value="SDRFAMILY"/>
</dbReference>
<dbReference type="Gene3D" id="3.40.50.720">
    <property type="entry name" value="NAD(P)-binding Rossmann-like Domain"/>
    <property type="match status" value="1"/>
</dbReference>
<name>A0A5C6UCT7_9SPHN</name>
<dbReference type="AlphaFoldDB" id="A0A5C6UCT7"/>
<dbReference type="PANTHER" id="PTHR42879">
    <property type="entry name" value="3-OXOACYL-(ACYL-CARRIER-PROTEIN) REDUCTASE"/>
    <property type="match status" value="1"/>
</dbReference>
<dbReference type="InterPro" id="IPR020904">
    <property type="entry name" value="Sc_DH/Rdtase_CS"/>
</dbReference>
<proteinExistence type="inferred from homology"/>
<dbReference type="InterPro" id="IPR057326">
    <property type="entry name" value="KR_dom"/>
</dbReference>
<dbReference type="Proteomes" id="UP000321250">
    <property type="component" value="Unassembled WGS sequence"/>
</dbReference>
<dbReference type="SUPFAM" id="SSF51735">
    <property type="entry name" value="NAD(P)-binding Rossmann-fold domains"/>
    <property type="match status" value="1"/>
</dbReference>
<protein>
    <submittedName>
        <fullName evidence="3">SDR family oxidoreductase</fullName>
    </submittedName>
</protein>
<comment type="caution">
    <text evidence="3">The sequence shown here is derived from an EMBL/GenBank/DDBJ whole genome shotgun (WGS) entry which is preliminary data.</text>
</comment>
<feature type="domain" description="Ketoreductase" evidence="2">
    <location>
        <begin position="5"/>
        <end position="184"/>
    </location>
</feature>
<dbReference type="CDD" id="cd05233">
    <property type="entry name" value="SDR_c"/>
    <property type="match status" value="1"/>
</dbReference>
<dbReference type="SMART" id="SM00822">
    <property type="entry name" value="PKS_KR"/>
    <property type="match status" value="1"/>
</dbReference>
<dbReference type="InterPro" id="IPR036291">
    <property type="entry name" value="NAD(P)-bd_dom_sf"/>
</dbReference>
<dbReference type="PANTHER" id="PTHR42879:SF2">
    <property type="entry name" value="3-OXOACYL-[ACYL-CARRIER-PROTEIN] REDUCTASE FABG"/>
    <property type="match status" value="1"/>
</dbReference>
<sequence length="249" mass="25954">MSKDRVVVVTGGASGMGLAISTLFAGNGHPVAMLDMDGALLEQESRALAATGAKVLARRVDVTDRAAVIAAYDAIRRDLGPISIVIANAGISSPEDFLTVSVEAWNRMIDVNLNGVFHTVQQALPDMIAAGWGRVVTISSQAAQSGAQDRAHYGASKGGVIGLTRSLAREFAGRGITVNTIPPSLVDTPLARKAVEAGQVPPLEIIAQHIPIARPGTPEDIANACEFLCSDKASYITGQELNVNGGSWM</sequence>
<dbReference type="EMBL" id="VOQR01000001">
    <property type="protein sequence ID" value="TXC70210.1"/>
    <property type="molecule type" value="Genomic_DNA"/>
</dbReference>
<dbReference type="PRINTS" id="PR00081">
    <property type="entry name" value="GDHRDH"/>
</dbReference>
<dbReference type="RefSeq" id="WP_147080189.1">
    <property type="nucleotide sequence ID" value="NZ_VOQR01000001.1"/>
</dbReference>
<comment type="similarity">
    <text evidence="1">Belongs to the short-chain dehydrogenases/reductases (SDR) family.</text>
</comment>
<dbReference type="FunFam" id="3.40.50.720:FF:000084">
    <property type="entry name" value="Short-chain dehydrogenase reductase"/>
    <property type="match status" value="1"/>
</dbReference>
<dbReference type="NCBIfam" id="NF009466">
    <property type="entry name" value="PRK12826.1-2"/>
    <property type="match status" value="1"/>
</dbReference>
<dbReference type="GO" id="GO:0032787">
    <property type="term" value="P:monocarboxylic acid metabolic process"/>
    <property type="evidence" value="ECO:0007669"/>
    <property type="project" value="UniProtKB-ARBA"/>
</dbReference>
<dbReference type="InterPro" id="IPR002347">
    <property type="entry name" value="SDR_fam"/>
</dbReference>
<dbReference type="InterPro" id="IPR050259">
    <property type="entry name" value="SDR"/>
</dbReference>
<dbReference type="OrthoDB" id="7568484at2"/>
<dbReference type="PROSITE" id="PS00061">
    <property type="entry name" value="ADH_SHORT"/>
    <property type="match status" value="1"/>
</dbReference>
<accession>A0A5C6UCT7</accession>
<organism evidence="3 4">
    <name type="scientific">Sphingomonas ginsenosidivorax</name>
    <dbReference type="NCBI Taxonomy" id="862135"/>
    <lineage>
        <taxon>Bacteria</taxon>
        <taxon>Pseudomonadati</taxon>
        <taxon>Pseudomonadota</taxon>
        <taxon>Alphaproteobacteria</taxon>
        <taxon>Sphingomonadales</taxon>
        <taxon>Sphingomonadaceae</taxon>
        <taxon>Sphingomonas</taxon>
    </lineage>
</organism>
<keyword evidence="4" id="KW-1185">Reference proteome</keyword>
<gene>
    <name evidence="3" type="ORF">FSB78_04060</name>
</gene>